<dbReference type="SUPFAM" id="SSF56935">
    <property type="entry name" value="Porins"/>
    <property type="match status" value="1"/>
</dbReference>
<accession>A0A6L3JQ92</accession>
<reference evidence="1 2" key="1">
    <citation type="journal article" date="2019" name="Nat. Med.">
        <title>A library of human gut bacterial isolates paired with longitudinal multiomics data enables mechanistic microbiome research.</title>
        <authorList>
            <person name="Poyet M."/>
            <person name="Groussin M."/>
            <person name="Gibbons S.M."/>
            <person name="Avila-Pacheco J."/>
            <person name="Jiang X."/>
            <person name="Kearney S.M."/>
            <person name="Perrotta A.R."/>
            <person name="Berdy B."/>
            <person name="Zhao S."/>
            <person name="Lieberman T.D."/>
            <person name="Swanson P.K."/>
            <person name="Smith M."/>
            <person name="Roesemann S."/>
            <person name="Alexander J.E."/>
            <person name="Rich S.A."/>
            <person name="Livny J."/>
            <person name="Vlamakis H."/>
            <person name="Clish C."/>
            <person name="Bullock K."/>
            <person name="Deik A."/>
            <person name="Scott J."/>
            <person name="Pierce K.A."/>
            <person name="Xavier R.J."/>
            <person name="Alm E.J."/>
        </authorList>
    </citation>
    <scope>NUCLEOTIDE SEQUENCE [LARGE SCALE GENOMIC DNA]</scope>
    <source>
        <strain evidence="1 2">BIOML-A8</strain>
    </source>
</reference>
<name>A0A6L3JQ92_9BACE</name>
<proteinExistence type="predicted"/>
<comment type="caution">
    <text evidence="1">The sequence shown here is derived from an EMBL/GenBank/DDBJ whole genome shotgun (WGS) entry which is preliminary data.</text>
</comment>
<evidence type="ECO:0000313" key="1">
    <source>
        <dbReference type="EMBL" id="KAA5411087.1"/>
    </source>
</evidence>
<sequence length="281" mass="32034">SSTGYASVMQNIGKTENKGIEVTLNTIWFQNKNFSWNTDWTYSLNREKIKALNSGVTRDEGNLWFVGSPTQVFYDYKKIGIWQLGEEAQAKAFGGFKPGDIKVADMSPKGSEGEGVFSTDDRVIFSRVPKYTFGITNNITYMNFDLMFFIYGRIGQYVKDAYTQLYKPSALENSAPVNYWTPENPSNEYPRPNSGYSTNSYLLQSSLAFRKASFVKIRDITLGYTLPKEWTSKMMVQKLRIYCSLNNFITFTDFPNYDPESNGSMDFPLAKQVLFGINLSL</sequence>
<gene>
    <name evidence="1" type="ORF">F2Y87_28925</name>
</gene>
<organism evidence="1 2">
    <name type="scientific">Bacteroides cellulosilyticus</name>
    <dbReference type="NCBI Taxonomy" id="246787"/>
    <lineage>
        <taxon>Bacteria</taxon>
        <taxon>Pseudomonadati</taxon>
        <taxon>Bacteroidota</taxon>
        <taxon>Bacteroidia</taxon>
        <taxon>Bacteroidales</taxon>
        <taxon>Bacteroidaceae</taxon>
        <taxon>Bacteroides</taxon>
    </lineage>
</organism>
<dbReference type="Proteomes" id="UP000482653">
    <property type="component" value="Unassembled WGS sequence"/>
</dbReference>
<dbReference type="EMBL" id="VVYX01000132">
    <property type="protein sequence ID" value="KAA5411087.1"/>
    <property type="molecule type" value="Genomic_DNA"/>
</dbReference>
<protein>
    <submittedName>
        <fullName evidence="1">SusC/RagA family protein</fullName>
    </submittedName>
</protein>
<evidence type="ECO:0000313" key="2">
    <source>
        <dbReference type="Proteomes" id="UP000482653"/>
    </source>
</evidence>
<dbReference type="AlphaFoldDB" id="A0A6L3JQ92"/>
<feature type="non-terminal residue" evidence="1">
    <location>
        <position position="1"/>
    </location>
</feature>